<dbReference type="EMBL" id="QXXA01000023">
    <property type="protein sequence ID" value="NBI08168.1"/>
    <property type="molecule type" value="Genomic_DNA"/>
</dbReference>
<comment type="caution">
    <text evidence="1">The sequence shown here is derived from an EMBL/GenBank/DDBJ whole genome shotgun (WGS) entry which is preliminary data.</text>
</comment>
<dbReference type="AlphaFoldDB" id="A0A845R3J6"/>
<proteinExistence type="predicted"/>
<protein>
    <submittedName>
        <fullName evidence="1">Transcription initiation factor TFIIIB</fullName>
    </submittedName>
</protein>
<reference evidence="1 2" key="1">
    <citation type="submission" date="2018-08" db="EMBL/GenBank/DDBJ databases">
        <title>Murine metabolic-syndrome-specific gut microbial biobank.</title>
        <authorList>
            <person name="Liu C."/>
        </authorList>
    </citation>
    <scope>NUCLEOTIDE SEQUENCE [LARGE SCALE GENOMIC DNA]</scope>
    <source>
        <strain evidence="1 2">583</strain>
    </source>
</reference>
<name>A0A845R3J6_9CLOT</name>
<keyword evidence="2" id="KW-1185">Reference proteome</keyword>
<dbReference type="Proteomes" id="UP000467132">
    <property type="component" value="Unassembled WGS sequence"/>
</dbReference>
<gene>
    <name evidence="1" type="ORF">D3Z33_15015</name>
</gene>
<evidence type="ECO:0000313" key="1">
    <source>
        <dbReference type="EMBL" id="NBI08168.1"/>
    </source>
</evidence>
<evidence type="ECO:0000313" key="2">
    <source>
        <dbReference type="Proteomes" id="UP000467132"/>
    </source>
</evidence>
<dbReference type="OrthoDB" id="47713at2"/>
<accession>A0A845R3J6</accession>
<sequence length="63" mass="6968">MKNIIKCPVCGCEEIEKGNTYGEGSMFPIKSRFKSGSEVIADICTNCGHILSMRVSKPEKFKP</sequence>
<organism evidence="1 2">
    <name type="scientific">Senegalia massiliensis</name>
    <dbReference type="NCBI Taxonomy" id="1720316"/>
    <lineage>
        <taxon>Bacteria</taxon>
        <taxon>Bacillati</taxon>
        <taxon>Bacillota</taxon>
        <taxon>Clostridia</taxon>
        <taxon>Eubacteriales</taxon>
        <taxon>Clostridiaceae</taxon>
        <taxon>Senegalia</taxon>
    </lineage>
</organism>